<feature type="transmembrane region" description="Helical" evidence="11">
    <location>
        <begin position="179"/>
        <end position="200"/>
    </location>
</feature>
<evidence type="ECO:0000259" key="12">
    <source>
        <dbReference type="Pfam" id="PF01435"/>
    </source>
</evidence>
<keyword evidence="2 11" id="KW-1003">Cell membrane</keyword>
<keyword evidence="8 11" id="KW-1133">Transmembrane helix</keyword>
<keyword evidence="10 11" id="KW-0472">Membrane</keyword>
<evidence type="ECO:0000256" key="9">
    <source>
        <dbReference type="ARBA" id="ARBA00023049"/>
    </source>
</evidence>
<keyword evidence="14" id="KW-1185">Reference proteome</keyword>
<evidence type="ECO:0000256" key="2">
    <source>
        <dbReference type="ARBA" id="ARBA00022475"/>
    </source>
</evidence>
<feature type="active site" evidence="11">
    <location>
        <position position="170"/>
    </location>
</feature>
<proteinExistence type="inferred from homology"/>
<gene>
    <name evidence="11 13" type="primary">htpX</name>
    <name evidence="13" type="ordered locus">BN140_1461</name>
</gene>
<dbReference type="HOGENOM" id="CLU_042266_0_2_2"/>
<feature type="transmembrane region" description="Helical" evidence="11">
    <location>
        <begin position="67"/>
        <end position="86"/>
    </location>
</feature>
<dbReference type="CDD" id="cd07327">
    <property type="entry name" value="M48B_HtpX_like"/>
    <property type="match status" value="1"/>
</dbReference>
<dbReference type="GO" id="GO:0005886">
    <property type="term" value="C:plasma membrane"/>
    <property type="evidence" value="ECO:0007669"/>
    <property type="project" value="UniProtKB-SubCell"/>
</dbReference>
<feature type="domain" description="Peptidase M48" evidence="12">
    <location>
        <begin position="106"/>
        <end position="317"/>
    </location>
</feature>
<evidence type="ECO:0000256" key="8">
    <source>
        <dbReference type="ARBA" id="ARBA00022989"/>
    </source>
</evidence>
<dbReference type="NCBIfam" id="NF002669">
    <property type="entry name" value="PRK02391.1"/>
    <property type="match status" value="1"/>
</dbReference>
<keyword evidence="9 11" id="KW-0482">Metalloprotease</keyword>
<evidence type="ECO:0000256" key="7">
    <source>
        <dbReference type="ARBA" id="ARBA00022833"/>
    </source>
</evidence>
<dbReference type="KEGG" id="mbg:BN140_1461"/>
<dbReference type="HAMAP" id="MF_00188">
    <property type="entry name" value="Pept_M48_protease_HtpX"/>
    <property type="match status" value="1"/>
</dbReference>
<dbReference type="STRING" id="1201294.BN140_1461"/>
<keyword evidence="3 11" id="KW-0645">Protease</keyword>
<dbReference type="PANTHER" id="PTHR43221">
    <property type="entry name" value="PROTEASE HTPX"/>
    <property type="match status" value="1"/>
</dbReference>
<evidence type="ECO:0000313" key="13">
    <source>
        <dbReference type="EMBL" id="CCJ36384.1"/>
    </source>
</evidence>
<evidence type="ECO:0000256" key="1">
    <source>
        <dbReference type="ARBA" id="ARBA00009779"/>
    </source>
</evidence>
<accession>I7LMM8</accession>
<feature type="binding site" evidence="11">
    <location>
        <position position="169"/>
    </location>
    <ligand>
        <name>Zn(2+)</name>
        <dbReference type="ChEBI" id="CHEBI:29105"/>
        <note>catalytic</note>
    </ligand>
</feature>
<evidence type="ECO:0000313" key="14">
    <source>
        <dbReference type="Proteomes" id="UP000009007"/>
    </source>
</evidence>
<organism evidence="13 14">
    <name type="scientific">Methanoculleus bourgensis (strain ATCC 43281 / DSM 3045 / OCM 15 / MS2)</name>
    <name type="common">Methanogenium bourgense</name>
    <dbReference type="NCBI Taxonomy" id="1201294"/>
    <lineage>
        <taxon>Archaea</taxon>
        <taxon>Methanobacteriati</taxon>
        <taxon>Methanobacteriota</taxon>
        <taxon>Stenosarchaea group</taxon>
        <taxon>Methanomicrobia</taxon>
        <taxon>Methanomicrobiales</taxon>
        <taxon>Methanomicrobiaceae</taxon>
        <taxon>Methanoculleus</taxon>
    </lineage>
</organism>
<feature type="binding site" evidence="11">
    <location>
        <position position="173"/>
    </location>
    <ligand>
        <name>Zn(2+)</name>
        <dbReference type="ChEBI" id="CHEBI:29105"/>
        <note>catalytic</note>
    </ligand>
</feature>
<dbReference type="EMBL" id="HE964772">
    <property type="protein sequence ID" value="CCJ36384.1"/>
    <property type="molecule type" value="Genomic_DNA"/>
</dbReference>
<dbReference type="PATRIC" id="fig|1201294.9.peg.1610"/>
<keyword evidence="13" id="KW-0346">Stress response</keyword>
<keyword evidence="7 11" id="KW-0862">Zinc</keyword>
<evidence type="ECO:0000256" key="10">
    <source>
        <dbReference type="ARBA" id="ARBA00023136"/>
    </source>
</evidence>
<dbReference type="InterPro" id="IPR001915">
    <property type="entry name" value="Peptidase_M48"/>
</dbReference>
<dbReference type="EC" id="3.4.24.-" evidence="11"/>
<dbReference type="Proteomes" id="UP000009007">
    <property type="component" value="Chromosome I"/>
</dbReference>
<dbReference type="InterPro" id="IPR050083">
    <property type="entry name" value="HtpX_protease"/>
</dbReference>
<dbReference type="Pfam" id="PF01435">
    <property type="entry name" value="Peptidase_M48"/>
    <property type="match status" value="1"/>
</dbReference>
<keyword evidence="6 11" id="KW-0378">Hydrolase</keyword>
<evidence type="ECO:0000256" key="6">
    <source>
        <dbReference type="ARBA" id="ARBA00022801"/>
    </source>
</evidence>
<feature type="binding site" evidence="11">
    <location>
        <position position="241"/>
    </location>
    <ligand>
        <name>Zn(2+)</name>
        <dbReference type="ChEBI" id="CHEBI:29105"/>
        <note>catalytic</note>
    </ligand>
</feature>
<evidence type="ECO:0000256" key="3">
    <source>
        <dbReference type="ARBA" id="ARBA00022670"/>
    </source>
</evidence>
<dbReference type="GO" id="GO:0008270">
    <property type="term" value="F:zinc ion binding"/>
    <property type="evidence" value="ECO:0007669"/>
    <property type="project" value="UniProtKB-UniRule"/>
</dbReference>
<dbReference type="Gene3D" id="3.30.2010.10">
    <property type="entry name" value="Metalloproteases ('zincins'), catalytic domain"/>
    <property type="match status" value="1"/>
</dbReference>
<evidence type="ECO:0000256" key="11">
    <source>
        <dbReference type="HAMAP-Rule" id="MF_00188"/>
    </source>
</evidence>
<comment type="similarity">
    <text evidence="1 11">Belongs to the peptidase M48B family.</text>
</comment>
<dbReference type="GO" id="GO:0004222">
    <property type="term" value="F:metalloendopeptidase activity"/>
    <property type="evidence" value="ECO:0007669"/>
    <property type="project" value="UniProtKB-UniRule"/>
</dbReference>
<evidence type="ECO:0000256" key="5">
    <source>
        <dbReference type="ARBA" id="ARBA00022723"/>
    </source>
</evidence>
<dbReference type="GO" id="GO:0006508">
    <property type="term" value="P:proteolysis"/>
    <property type="evidence" value="ECO:0007669"/>
    <property type="project" value="UniProtKB-KW"/>
</dbReference>
<sequence length="324" mass="36188">MRDTQESGSGVTTPGKTSICIKGDPLQYNSIMKWTRDFGLTMRMLLTSFLLLIVYLIFLGILAALGFSFGFLLFAAAAMAFVQYFFSDKLVLWSTGTRIVGEDEYPELHRMIERLAARADLPKPTVGVMPSPVPNAFATGRSPRHAVVAVTDSIMRMLTPEELEAVIAHEISHVKNRDMLTLTMASFISMLAFLIMRNWIFIGLFNNRDNNMGALILVYIASIIVWIVSTLLTRALSRYREFAADRGSAYLTDNPRALISALQKISGRMDYIPAEKKQEVQGANAFFIIPALSGNTLMELFSTHPSLEKRVAALEDLEAQRRGY</sequence>
<dbReference type="PANTHER" id="PTHR43221:SF2">
    <property type="entry name" value="PROTEASE HTPX HOMOLOG"/>
    <property type="match status" value="1"/>
</dbReference>
<comment type="subcellular location">
    <subcellularLocation>
        <location evidence="11">Cell membrane</location>
        <topology evidence="11">Multi-pass membrane protein</topology>
    </subcellularLocation>
</comment>
<feature type="transmembrane region" description="Helical" evidence="11">
    <location>
        <begin position="212"/>
        <end position="232"/>
    </location>
</feature>
<feature type="transmembrane region" description="Helical" evidence="11">
    <location>
        <begin position="40"/>
        <end position="61"/>
    </location>
</feature>
<protein>
    <recommendedName>
        <fullName evidence="11">Protease HtpX homolog</fullName>
        <ecNumber evidence="11">3.4.24.-</ecNumber>
    </recommendedName>
</protein>
<comment type="cofactor">
    <cofactor evidence="11">
        <name>Zn(2+)</name>
        <dbReference type="ChEBI" id="CHEBI:29105"/>
    </cofactor>
    <text evidence="11">Binds 1 zinc ion per subunit.</text>
</comment>
<dbReference type="AlphaFoldDB" id="I7LMM8"/>
<keyword evidence="4 11" id="KW-0812">Transmembrane</keyword>
<dbReference type="InterPro" id="IPR022919">
    <property type="entry name" value="Pept_M48_protease_HtpX"/>
</dbReference>
<keyword evidence="5 11" id="KW-0479">Metal-binding</keyword>
<reference evidence="14" key="1">
    <citation type="journal article" date="2012" name="J. Bacteriol.">
        <title>Complete genome sequence of the hydrogenotrophic, methanogenic archaeon Methanoculleus bourgensis strain MS2T, isolated from a sewage sludge digester.</title>
        <authorList>
            <person name="Maus I."/>
            <person name="Wibberg D."/>
            <person name="Stantscheff R."/>
            <person name="Eikmeyer F.G."/>
            <person name="Seffner A."/>
            <person name="Boelter J."/>
            <person name="Szczepanowski R."/>
            <person name="Blom J."/>
            <person name="Jaenicke S."/>
            <person name="Konig H."/>
            <person name="Puhler A."/>
            <person name="Schluter A."/>
        </authorList>
    </citation>
    <scope>NUCLEOTIDE SEQUENCE [LARGE SCALE GENOMIC DNA]</scope>
    <source>
        <strain evidence="14">ATCC 43281 / DSM 3045 / OCM 15 / MS2</strain>
    </source>
</reference>
<name>I7LMM8_METBM</name>
<evidence type="ECO:0000256" key="4">
    <source>
        <dbReference type="ARBA" id="ARBA00022692"/>
    </source>
</evidence>